<comment type="catalytic activity">
    <reaction evidence="6">
        <text>Couples ATP hydrolysis with the unwinding of duplex DNA by translocating in the 3'-5' direction.</text>
        <dbReference type="EC" id="5.6.2.4"/>
    </reaction>
</comment>
<feature type="region of interest" description="Disordered" evidence="8">
    <location>
        <begin position="368"/>
        <end position="387"/>
    </location>
</feature>
<accession>A0AA39ISW4</accession>
<organism evidence="11 12">
    <name type="scientific">Armillaria borealis</name>
    <dbReference type="NCBI Taxonomy" id="47425"/>
    <lineage>
        <taxon>Eukaryota</taxon>
        <taxon>Fungi</taxon>
        <taxon>Dikarya</taxon>
        <taxon>Basidiomycota</taxon>
        <taxon>Agaricomycotina</taxon>
        <taxon>Agaricomycetes</taxon>
        <taxon>Agaricomycetidae</taxon>
        <taxon>Agaricales</taxon>
        <taxon>Marasmiineae</taxon>
        <taxon>Physalacriaceae</taxon>
        <taxon>Armillaria</taxon>
    </lineage>
</organism>
<dbReference type="PROSITE" id="PS51192">
    <property type="entry name" value="HELICASE_ATP_BIND_1"/>
    <property type="match status" value="1"/>
</dbReference>
<dbReference type="GO" id="GO:0009378">
    <property type="term" value="F:four-way junction helicase activity"/>
    <property type="evidence" value="ECO:0007669"/>
    <property type="project" value="TreeGrafter"/>
</dbReference>
<dbReference type="GO" id="GO:0005524">
    <property type="term" value="F:ATP binding"/>
    <property type="evidence" value="ECO:0007669"/>
    <property type="project" value="UniProtKB-KW"/>
</dbReference>
<feature type="domain" description="Helicase C-terminal" evidence="10">
    <location>
        <begin position="230"/>
        <end position="381"/>
    </location>
</feature>
<dbReference type="GO" id="GO:0043138">
    <property type="term" value="F:3'-5' DNA helicase activity"/>
    <property type="evidence" value="ECO:0007669"/>
    <property type="project" value="UniProtKB-EC"/>
</dbReference>
<evidence type="ECO:0000259" key="9">
    <source>
        <dbReference type="PROSITE" id="PS51192"/>
    </source>
</evidence>
<evidence type="ECO:0000313" key="12">
    <source>
        <dbReference type="Proteomes" id="UP001175226"/>
    </source>
</evidence>
<keyword evidence="11" id="KW-0378">Hydrolase</keyword>
<evidence type="ECO:0000256" key="7">
    <source>
        <dbReference type="ARBA" id="ARBA00034808"/>
    </source>
</evidence>
<keyword evidence="5" id="KW-0413">Isomerase</keyword>
<evidence type="ECO:0000256" key="5">
    <source>
        <dbReference type="ARBA" id="ARBA00023235"/>
    </source>
</evidence>
<evidence type="ECO:0000256" key="3">
    <source>
        <dbReference type="ARBA" id="ARBA00022840"/>
    </source>
</evidence>
<dbReference type="AlphaFoldDB" id="A0AA39ISW4"/>
<comment type="caution">
    <text evidence="11">The sequence shown here is derived from an EMBL/GenBank/DDBJ whole genome shotgun (WGS) entry which is preliminary data.</text>
</comment>
<proteinExistence type="inferred from homology"/>
<dbReference type="InterPro" id="IPR027417">
    <property type="entry name" value="P-loop_NTPase"/>
</dbReference>
<evidence type="ECO:0000256" key="6">
    <source>
        <dbReference type="ARBA" id="ARBA00034617"/>
    </source>
</evidence>
<evidence type="ECO:0000256" key="2">
    <source>
        <dbReference type="ARBA" id="ARBA00022741"/>
    </source>
</evidence>
<dbReference type="PANTHER" id="PTHR13710">
    <property type="entry name" value="DNA HELICASE RECQ FAMILY MEMBER"/>
    <property type="match status" value="1"/>
</dbReference>
<dbReference type="GO" id="GO:0003677">
    <property type="term" value="F:DNA binding"/>
    <property type="evidence" value="ECO:0007669"/>
    <property type="project" value="UniProtKB-KW"/>
</dbReference>
<protein>
    <recommendedName>
        <fullName evidence="7">DNA 3'-5' helicase</fullName>
        <ecNumber evidence="7">5.6.2.4</ecNumber>
    </recommendedName>
</protein>
<evidence type="ECO:0000313" key="11">
    <source>
        <dbReference type="EMBL" id="KAK0429865.1"/>
    </source>
</evidence>
<keyword evidence="4" id="KW-0238">DNA-binding</keyword>
<keyword evidence="2" id="KW-0547">Nucleotide-binding</keyword>
<keyword evidence="12" id="KW-1185">Reference proteome</keyword>
<dbReference type="EC" id="5.6.2.4" evidence="7"/>
<dbReference type="Pfam" id="PF00271">
    <property type="entry name" value="Helicase_C"/>
    <property type="match status" value="1"/>
</dbReference>
<reference evidence="11" key="1">
    <citation type="submission" date="2023-06" db="EMBL/GenBank/DDBJ databases">
        <authorList>
            <consortium name="Lawrence Berkeley National Laboratory"/>
            <person name="Ahrendt S."/>
            <person name="Sahu N."/>
            <person name="Indic B."/>
            <person name="Wong-Bajracharya J."/>
            <person name="Merenyi Z."/>
            <person name="Ke H.-M."/>
            <person name="Monk M."/>
            <person name="Kocsube S."/>
            <person name="Drula E."/>
            <person name="Lipzen A."/>
            <person name="Balint B."/>
            <person name="Henrissat B."/>
            <person name="Andreopoulos B."/>
            <person name="Martin F.M."/>
            <person name="Harder C.B."/>
            <person name="Rigling D."/>
            <person name="Ford K.L."/>
            <person name="Foster G.D."/>
            <person name="Pangilinan J."/>
            <person name="Papanicolaou A."/>
            <person name="Barry K."/>
            <person name="LaButti K."/>
            <person name="Viragh M."/>
            <person name="Koriabine M."/>
            <person name="Yan M."/>
            <person name="Riley R."/>
            <person name="Champramary S."/>
            <person name="Plett K.L."/>
            <person name="Tsai I.J."/>
            <person name="Slot J."/>
            <person name="Sipos G."/>
            <person name="Plett J."/>
            <person name="Nagy L.G."/>
            <person name="Grigoriev I.V."/>
        </authorList>
    </citation>
    <scope>NUCLEOTIDE SEQUENCE</scope>
    <source>
        <strain evidence="11">FPL87.14</strain>
    </source>
</reference>
<dbReference type="Proteomes" id="UP001175226">
    <property type="component" value="Unassembled WGS sequence"/>
</dbReference>
<dbReference type="SUPFAM" id="SSF52540">
    <property type="entry name" value="P-loop containing nucleoside triphosphate hydrolases"/>
    <property type="match status" value="1"/>
</dbReference>
<dbReference type="EMBL" id="JAUEPT010000198">
    <property type="protein sequence ID" value="KAK0429865.1"/>
    <property type="molecule type" value="Genomic_DNA"/>
</dbReference>
<evidence type="ECO:0000256" key="4">
    <source>
        <dbReference type="ARBA" id="ARBA00023125"/>
    </source>
</evidence>
<evidence type="ECO:0000256" key="8">
    <source>
        <dbReference type="SAM" id="MobiDB-lite"/>
    </source>
</evidence>
<comment type="similarity">
    <text evidence="1">Belongs to the helicase family. RecQ subfamily.</text>
</comment>
<keyword evidence="3" id="KW-0067">ATP-binding</keyword>
<dbReference type="GO" id="GO:0005694">
    <property type="term" value="C:chromosome"/>
    <property type="evidence" value="ECO:0007669"/>
    <property type="project" value="TreeGrafter"/>
</dbReference>
<dbReference type="InterPro" id="IPR014001">
    <property type="entry name" value="Helicase_ATP-bd"/>
</dbReference>
<feature type="domain" description="Helicase ATP-binding" evidence="9">
    <location>
        <begin position="6"/>
        <end position="199"/>
    </location>
</feature>
<dbReference type="GO" id="GO:0005737">
    <property type="term" value="C:cytoplasm"/>
    <property type="evidence" value="ECO:0007669"/>
    <property type="project" value="TreeGrafter"/>
</dbReference>
<sequence length="563" mass="64196">MQLQAALATYEKRDSAVIAGTGSGKTLIIALSILLDNPLSGATITISPLKRLQLTQAADFCNKYKINTIAINDDTSRTQKFWDEMIYNVKTKTSGTAKHFIVTTEQMFKSKEGHITRFGNLIRTLAFRKTIRRVFVDEAHFIYFAGTSRYKIPAFRPSWGRLNEIKIFLPSIPWQVLTATSPPHVLSVIEAAVLRPGYELVQITSNRPNTTYATHCVVKSLDVMENYDCFLTGPLAHQKKILLFFNYRNLGRRVASYLNSKLPEFQRSKGLIKHYDSIMSKEYLEKVHTDFAGENGTCKILCATSAEAVGIDFADVDIVGYMDIPQDECDDLQRGGRVVRRFGKCGLYVIFYEPWVLEIDVKEFDNPLMDQNDPDRPRGPLKPTSNKKERAALSAILLLQGHESTCIRAFKAEYLHDKAPDALQYSGPFCCDRHNDGFNLQDFLPGPIYRPQQLDSSSKRKPNREKYRLPKAQRVILQRCLEDWRRIEHEADVLKSVRPRYFILSDANIATLAKTCPGLVSSPAGIVALLEETEEWEREWAVKVHRGISCEFARYSPCWIQRY</sequence>
<evidence type="ECO:0000259" key="10">
    <source>
        <dbReference type="PROSITE" id="PS51194"/>
    </source>
</evidence>
<dbReference type="PANTHER" id="PTHR13710:SF105">
    <property type="entry name" value="ATP-DEPENDENT DNA HELICASE Q1"/>
    <property type="match status" value="1"/>
</dbReference>
<dbReference type="Pfam" id="PF00270">
    <property type="entry name" value="DEAD"/>
    <property type="match status" value="1"/>
</dbReference>
<dbReference type="GO" id="GO:0016787">
    <property type="term" value="F:hydrolase activity"/>
    <property type="evidence" value="ECO:0007669"/>
    <property type="project" value="UniProtKB-KW"/>
</dbReference>
<name>A0AA39ISW4_9AGAR</name>
<dbReference type="InterPro" id="IPR011545">
    <property type="entry name" value="DEAD/DEAH_box_helicase_dom"/>
</dbReference>
<dbReference type="PROSITE" id="PS51194">
    <property type="entry name" value="HELICASE_CTER"/>
    <property type="match status" value="1"/>
</dbReference>
<evidence type="ECO:0000256" key="1">
    <source>
        <dbReference type="ARBA" id="ARBA00005446"/>
    </source>
</evidence>
<dbReference type="SMART" id="SM00490">
    <property type="entry name" value="HELICc"/>
    <property type="match status" value="1"/>
</dbReference>
<dbReference type="InterPro" id="IPR001650">
    <property type="entry name" value="Helicase_C-like"/>
</dbReference>
<dbReference type="Gene3D" id="3.40.50.300">
    <property type="entry name" value="P-loop containing nucleotide triphosphate hydrolases"/>
    <property type="match status" value="2"/>
</dbReference>
<gene>
    <name evidence="11" type="ORF">EV421DRAFT_1863092</name>
</gene>
<dbReference type="GO" id="GO:0000724">
    <property type="term" value="P:double-strand break repair via homologous recombination"/>
    <property type="evidence" value="ECO:0007669"/>
    <property type="project" value="TreeGrafter"/>
</dbReference>